<evidence type="ECO:0000256" key="13">
    <source>
        <dbReference type="PIRSR" id="PIRSR001461-2"/>
    </source>
</evidence>
<feature type="binding site" evidence="10 13">
    <location>
        <position position="184"/>
    </location>
    <ligand>
        <name>a divalent metal cation</name>
        <dbReference type="ChEBI" id="CHEBI:60240"/>
    </ligand>
</feature>
<dbReference type="Pfam" id="PF00834">
    <property type="entry name" value="Ribul_P_3_epim"/>
    <property type="match status" value="1"/>
</dbReference>
<dbReference type="GO" id="GO:0006098">
    <property type="term" value="P:pentose-phosphate shunt"/>
    <property type="evidence" value="ECO:0007669"/>
    <property type="project" value="UniProtKB-UniRule"/>
</dbReference>
<comment type="cofactor">
    <cofactor evidence="4">
        <name>Zn(2+)</name>
        <dbReference type="ChEBI" id="CHEBI:29105"/>
    </cofactor>
</comment>
<evidence type="ECO:0000256" key="12">
    <source>
        <dbReference type="PIRSR" id="PIRSR001461-1"/>
    </source>
</evidence>
<evidence type="ECO:0000256" key="10">
    <source>
        <dbReference type="HAMAP-Rule" id="MF_02227"/>
    </source>
</evidence>
<evidence type="ECO:0000313" key="16">
    <source>
        <dbReference type="Proteomes" id="UP000671879"/>
    </source>
</evidence>
<dbReference type="GO" id="GO:0046872">
    <property type="term" value="F:metal ion binding"/>
    <property type="evidence" value="ECO:0007669"/>
    <property type="project" value="UniProtKB-UniRule"/>
</dbReference>
<dbReference type="GO" id="GO:0019323">
    <property type="term" value="P:pentose catabolic process"/>
    <property type="evidence" value="ECO:0007669"/>
    <property type="project" value="UniProtKB-UniRule"/>
</dbReference>
<comment type="cofactor">
    <cofactor evidence="2">
        <name>Mn(2+)</name>
        <dbReference type="ChEBI" id="CHEBI:29035"/>
    </cofactor>
</comment>
<dbReference type="EC" id="5.1.3.1" evidence="7 10"/>
<evidence type="ECO:0000256" key="11">
    <source>
        <dbReference type="PIRNR" id="PIRNR001461"/>
    </source>
</evidence>
<comment type="cofactor">
    <cofactor evidence="10 13">
        <name>a divalent metal cation</name>
        <dbReference type="ChEBI" id="CHEBI:60240"/>
    </cofactor>
    <text evidence="10 13">Binds 1 divalent metal cation per subunit.</text>
</comment>
<dbReference type="Proteomes" id="UP000671879">
    <property type="component" value="Chromosome"/>
</dbReference>
<keyword evidence="13" id="KW-0862">Zinc</keyword>
<feature type="binding site" evidence="10 13">
    <location>
        <position position="41"/>
    </location>
    <ligand>
        <name>a divalent metal cation</name>
        <dbReference type="ChEBI" id="CHEBI:60240"/>
    </ligand>
</feature>
<dbReference type="EMBL" id="CP072943">
    <property type="protein sequence ID" value="QTX33449.1"/>
    <property type="molecule type" value="Genomic_DNA"/>
</dbReference>
<proteinExistence type="inferred from homology"/>
<dbReference type="InterPro" id="IPR013785">
    <property type="entry name" value="Aldolase_TIM"/>
</dbReference>
<feature type="binding site" evidence="10 14">
    <location>
        <begin position="151"/>
        <end position="154"/>
    </location>
    <ligand>
        <name>substrate</name>
    </ligand>
</feature>
<keyword evidence="8 10" id="KW-0479">Metal-binding</keyword>
<keyword evidence="9 10" id="KW-0413">Isomerase</keyword>
<evidence type="ECO:0000256" key="8">
    <source>
        <dbReference type="ARBA" id="ARBA00022723"/>
    </source>
</evidence>
<evidence type="ECO:0000256" key="14">
    <source>
        <dbReference type="PIRSR" id="PIRSR001461-3"/>
    </source>
</evidence>
<comment type="pathway">
    <text evidence="10">Carbohydrate degradation.</text>
</comment>
<dbReference type="Gene3D" id="3.20.20.70">
    <property type="entry name" value="Aldolase class I"/>
    <property type="match status" value="1"/>
</dbReference>
<evidence type="ECO:0000256" key="9">
    <source>
        <dbReference type="ARBA" id="ARBA00023235"/>
    </source>
</evidence>
<feature type="binding site" evidence="14">
    <location>
        <position position="186"/>
    </location>
    <ligand>
        <name>substrate</name>
    </ligand>
</feature>
<comment type="cofactor">
    <cofactor evidence="5">
        <name>Fe(2+)</name>
        <dbReference type="ChEBI" id="CHEBI:29033"/>
    </cofactor>
</comment>
<accession>A0A9Q7AG04</accession>
<dbReference type="KEGG" id="aram:KAR29_06160"/>
<feature type="active site" description="Proton donor" evidence="10 12">
    <location>
        <position position="184"/>
    </location>
</feature>
<dbReference type="PROSITE" id="PS01086">
    <property type="entry name" value="RIBUL_P_3_EPIMER_2"/>
    <property type="match status" value="1"/>
</dbReference>
<dbReference type="AlphaFoldDB" id="A0A9Q7AG04"/>
<dbReference type="NCBIfam" id="NF004076">
    <property type="entry name" value="PRK05581.1-4"/>
    <property type="match status" value="1"/>
</dbReference>
<evidence type="ECO:0000256" key="1">
    <source>
        <dbReference type="ARBA" id="ARBA00001782"/>
    </source>
</evidence>
<sequence length="235" mass="25079">MARSLSLERGRPLLAPSLLAADPLCMAASIDRLGGEADALHVDVMDGRYVPNISYGPGLVRALRDRYAEAVLDVHLMVDEPERGIEAFAAAGADYLTVHVEATRHLHRLLGHIRELGCRPGVTLNPGTPVEWLRPVVHLVDLVLVMSVNPGFGGQTFLPEVLSKVRTLCQWRAVDGLSFLIEMDGGLGPANGADVVRTGCDILVAGSSVFGAADPLLALRDLRRTAQGGISHGRS</sequence>
<comment type="similarity">
    <text evidence="6 10 11">Belongs to the ribulose-phosphate 3-epimerase family.</text>
</comment>
<keyword evidence="16" id="KW-1185">Reference proteome</keyword>
<gene>
    <name evidence="10 15" type="primary">rpe</name>
    <name evidence="15" type="ORF">KAR29_06160</name>
</gene>
<evidence type="ECO:0000256" key="6">
    <source>
        <dbReference type="ARBA" id="ARBA00009541"/>
    </source>
</evidence>
<dbReference type="NCBIfam" id="TIGR01163">
    <property type="entry name" value="rpe"/>
    <property type="match status" value="1"/>
</dbReference>
<dbReference type="FunFam" id="3.20.20.70:FF:000004">
    <property type="entry name" value="Ribulose-phosphate 3-epimerase"/>
    <property type="match status" value="1"/>
</dbReference>
<feature type="binding site" evidence="10 14">
    <location>
        <begin position="206"/>
        <end position="207"/>
    </location>
    <ligand>
        <name>substrate</name>
    </ligand>
</feature>
<keyword evidence="13" id="KW-0170">Cobalt</keyword>
<keyword evidence="13" id="KW-0464">Manganese</keyword>
<dbReference type="InterPro" id="IPR011060">
    <property type="entry name" value="RibuloseP-bd_barrel"/>
</dbReference>
<feature type="binding site" evidence="10 13">
    <location>
        <position position="75"/>
    </location>
    <ligand>
        <name>a divalent metal cation</name>
        <dbReference type="ChEBI" id="CHEBI:60240"/>
    </ligand>
</feature>
<evidence type="ECO:0000256" key="3">
    <source>
        <dbReference type="ARBA" id="ARBA00001941"/>
    </source>
</evidence>
<feature type="binding site" evidence="10 13">
    <location>
        <position position="43"/>
    </location>
    <ligand>
        <name>a divalent metal cation</name>
        <dbReference type="ChEBI" id="CHEBI:60240"/>
    </ligand>
</feature>
<comment type="catalytic activity">
    <reaction evidence="1 10 11">
        <text>D-ribulose 5-phosphate = D-xylulose 5-phosphate</text>
        <dbReference type="Rhea" id="RHEA:13677"/>
        <dbReference type="ChEBI" id="CHEBI:57737"/>
        <dbReference type="ChEBI" id="CHEBI:58121"/>
        <dbReference type="EC" id="5.1.3.1"/>
    </reaction>
</comment>
<feature type="binding site" evidence="10">
    <location>
        <begin position="184"/>
        <end position="186"/>
    </location>
    <ligand>
        <name>substrate</name>
    </ligand>
</feature>
<dbReference type="GO" id="GO:0005737">
    <property type="term" value="C:cytoplasm"/>
    <property type="evidence" value="ECO:0007669"/>
    <property type="project" value="UniProtKB-ARBA"/>
</dbReference>
<reference evidence="16" key="1">
    <citation type="submission" date="2021-04" db="EMBL/GenBank/DDBJ databases">
        <title>A novel Synergistetes isolate from a pyrite-forming mixed culture.</title>
        <authorList>
            <person name="Bunk B."/>
            <person name="Sproer C."/>
            <person name="Spring S."/>
            <person name="Pester M."/>
        </authorList>
    </citation>
    <scope>NUCLEOTIDE SEQUENCE [LARGE SCALE GENOMIC DNA]</scope>
    <source>
        <strain evidence="16">J.5.4.2-T.3.5.2</strain>
    </source>
</reference>
<dbReference type="PIRSF" id="PIRSF001461">
    <property type="entry name" value="RPE"/>
    <property type="match status" value="1"/>
</dbReference>
<comment type="function">
    <text evidence="10">Catalyzes the reversible epimerization of D-ribulose 5-phosphate to D-xylulose 5-phosphate.</text>
</comment>
<protein>
    <recommendedName>
        <fullName evidence="7 10">Ribulose-phosphate 3-epimerase</fullName>
        <ecNumber evidence="7 10">5.1.3.1</ecNumber>
    </recommendedName>
</protein>
<dbReference type="PROSITE" id="PS01085">
    <property type="entry name" value="RIBUL_P_3_EPIMER_1"/>
    <property type="match status" value="1"/>
</dbReference>
<evidence type="ECO:0000256" key="5">
    <source>
        <dbReference type="ARBA" id="ARBA00001954"/>
    </source>
</evidence>
<feature type="binding site" evidence="10 14">
    <location>
        <position position="17"/>
    </location>
    <ligand>
        <name>substrate</name>
    </ligand>
</feature>
<dbReference type="CDD" id="cd00429">
    <property type="entry name" value="RPE"/>
    <property type="match status" value="1"/>
</dbReference>
<organism evidence="15 16">
    <name type="scientific">Aminithiophilus ramosus</name>
    <dbReference type="NCBI Taxonomy" id="3029084"/>
    <lineage>
        <taxon>Bacteria</taxon>
        <taxon>Thermotogati</taxon>
        <taxon>Synergistota</taxon>
        <taxon>Synergistia</taxon>
        <taxon>Synergistales</taxon>
        <taxon>Aminithiophilaceae</taxon>
        <taxon>Aminithiophilus</taxon>
    </lineage>
</organism>
<dbReference type="GO" id="GO:0004750">
    <property type="term" value="F:D-ribulose-phosphate 3-epimerase activity"/>
    <property type="evidence" value="ECO:0007669"/>
    <property type="project" value="UniProtKB-UniRule"/>
</dbReference>
<evidence type="ECO:0000256" key="2">
    <source>
        <dbReference type="ARBA" id="ARBA00001936"/>
    </source>
</evidence>
<evidence type="ECO:0000313" key="15">
    <source>
        <dbReference type="EMBL" id="QTX33449.1"/>
    </source>
</evidence>
<comment type="cofactor">
    <cofactor evidence="3">
        <name>Co(2+)</name>
        <dbReference type="ChEBI" id="CHEBI:48828"/>
    </cofactor>
</comment>
<dbReference type="RefSeq" id="WP_274374736.1">
    <property type="nucleotide sequence ID" value="NZ_CP072943.1"/>
</dbReference>
<feature type="binding site" evidence="10 14">
    <location>
        <position position="75"/>
    </location>
    <ligand>
        <name>substrate</name>
    </ligand>
</feature>
<dbReference type="InterPro" id="IPR000056">
    <property type="entry name" value="Ribul_P_3_epim-like"/>
</dbReference>
<keyword evidence="10 11" id="KW-0119">Carbohydrate metabolism</keyword>
<evidence type="ECO:0000256" key="4">
    <source>
        <dbReference type="ARBA" id="ARBA00001947"/>
    </source>
</evidence>
<dbReference type="InterPro" id="IPR026019">
    <property type="entry name" value="Ribul_P_3_epim"/>
</dbReference>
<dbReference type="HAMAP" id="MF_02227">
    <property type="entry name" value="RPE"/>
    <property type="match status" value="1"/>
</dbReference>
<evidence type="ECO:0000256" key="7">
    <source>
        <dbReference type="ARBA" id="ARBA00013188"/>
    </source>
</evidence>
<dbReference type="PANTHER" id="PTHR11749">
    <property type="entry name" value="RIBULOSE-5-PHOSPHATE-3-EPIMERASE"/>
    <property type="match status" value="1"/>
</dbReference>
<feature type="active site" description="Proton acceptor" evidence="10 12">
    <location>
        <position position="43"/>
    </location>
</feature>
<dbReference type="SUPFAM" id="SSF51366">
    <property type="entry name" value="Ribulose-phoshate binding barrel"/>
    <property type="match status" value="1"/>
</dbReference>
<name>A0A9Q7AG04_9BACT</name>